<keyword evidence="6" id="KW-0653">Protein transport</keyword>
<dbReference type="GO" id="GO:0005737">
    <property type="term" value="C:cytoplasm"/>
    <property type="evidence" value="ECO:0007669"/>
    <property type="project" value="UniProtKB-SubCell"/>
</dbReference>
<protein>
    <submittedName>
        <fullName evidence="10">Tubulin-folding cofactor B</fullName>
    </submittedName>
</protein>
<feature type="region of interest" description="Disordered" evidence="8">
    <location>
        <begin position="475"/>
        <end position="502"/>
    </location>
</feature>
<dbReference type="InterPro" id="IPR016024">
    <property type="entry name" value="ARM-type_fold"/>
</dbReference>
<keyword evidence="5" id="KW-0963">Cytoplasm</keyword>
<evidence type="ECO:0000256" key="4">
    <source>
        <dbReference type="ARBA" id="ARBA00022448"/>
    </source>
</evidence>
<dbReference type="PROSITE" id="PS50166">
    <property type="entry name" value="IMPORTIN_B_NT"/>
    <property type="match status" value="1"/>
</dbReference>
<dbReference type="Proteomes" id="UP000239899">
    <property type="component" value="Unassembled WGS sequence"/>
</dbReference>
<dbReference type="PANTHER" id="PTHR21452:SF4">
    <property type="entry name" value="EXPORTIN-6"/>
    <property type="match status" value="1"/>
</dbReference>
<accession>A0A2P6U400</accession>
<evidence type="ECO:0000313" key="11">
    <source>
        <dbReference type="Proteomes" id="UP000239899"/>
    </source>
</evidence>
<organism evidence="10 11">
    <name type="scientific">Chlorella sorokiniana</name>
    <name type="common">Freshwater green alga</name>
    <dbReference type="NCBI Taxonomy" id="3076"/>
    <lineage>
        <taxon>Eukaryota</taxon>
        <taxon>Viridiplantae</taxon>
        <taxon>Chlorophyta</taxon>
        <taxon>core chlorophytes</taxon>
        <taxon>Trebouxiophyceae</taxon>
        <taxon>Chlorellales</taxon>
        <taxon>Chlorellaceae</taxon>
        <taxon>Chlorella clade</taxon>
        <taxon>Chlorella</taxon>
    </lineage>
</organism>
<evidence type="ECO:0000259" key="9">
    <source>
        <dbReference type="PROSITE" id="PS50166"/>
    </source>
</evidence>
<feature type="compositionally biased region" description="Low complexity" evidence="8">
    <location>
        <begin position="481"/>
        <end position="491"/>
    </location>
</feature>
<name>A0A2P6U400_CHLSO</name>
<dbReference type="GO" id="GO:0005634">
    <property type="term" value="C:nucleus"/>
    <property type="evidence" value="ECO:0007669"/>
    <property type="project" value="UniProtKB-SubCell"/>
</dbReference>
<evidence type="ECO:0000256" key="5">
    <source>
        <dbReference type="ARBA" id="ARBA00022490"/>
    </source>
</evidence>
<gene>
    <name evidence="10" type="ORF">C2E21_0539</name>
</gene>
<dbReference type="GO" id="GO:0006611">
    <property type="term" value="P:protein export from nucleus"/>
    <property type="evidence" value="ECO:0007669"/>
    <property type="project" value="InterPro"/>
</dbReference>
<dbReference type="STRING" id="3076.A0A2P6U400"/>
<comment type="similarity">
    <text evidence="3">Belongs to the exportin family.</text>
</comment>
<evidence type="ECO:0000256" key="8">
    <source>
        <dbReference type="SAM" id="MobiDB-lite"/>
    </source>
</evidence>
<sequence length="1250" mass="127783">MDRLNALLAAAHDPVHPGRAQAEAELQQLQRDPEALDWALSALQAPPGAPLDAAIRFYACSVAEAAVARRWVRLPADQQAAVRTALWQAAVDPAAPHFQRSKLAAALAHAAALDAADAWPQFLSNLSACLADEARREAGVDLLGTAVEHFHSLAQATSVGLRGKVPSAALPAIQQRYRELQPLAAATLCSLLQQLRASLPQALAGGGSSGAAAAGLLSLAGKALRGLRATLADANRLPEQQGMSSAAVVDLLFAFVAAAQLAPRGSGSEEAAVAVAAAALDCTADLCSKFLGGAEASNQMLEVLLPKLQETCVLVQRRWAHAGGGLDPEDPLLTAFVRLLVQFFSTQLSNAEATPQLAAQVRGLLAAVVGLSTVRRSPVDLLLFLEVWHAVLGYISGFEEQLWELEDDPAAAGRIKAAVAAYKELVIAAADLVLSTLSLGGPAAAPPPFVVGALSSAPGSGSAMEDWLASVVAGGDGGMEGESQAEAAAAQGDEEGEEEDELLVPGAAAGSRALQADSEQDVYVRHAESFLAQAMGTFSSELLPRVLLQLQACSGSFAAACDAAAARVQAAAAAAGQQQQAAPSLDDQLPAFRGMDVCLRLLMRCGPLFPTRGAAEPAAPLADNEGMGPISGAHAVQTLRGLCQLAAAWLRSVQAMAAATAAQQAAQPSTPAHAAGGGGASLHAMLLAGGRLHKAIGSLTATFLSQLVMALVHGTADPDAAAVAQELVLCVLSSAAGLQQALVSPAMDLGWRPLLHRAAVWGAESLVSLSSIALSSALKPPPALLGALWSSQQAQVLLRAYHAALTNPALLPLRASRALGLSLSDLALRSWPAQPAAQFDASARSSAFASVAAPLLQLLQAAAATPGAAPAGVVQQAAGVATTIVQSYAGSPKPLRSIVASALVSPVLPAAVELVRAERASGNSKAAAALLRLLTCSLEVLPTELGSETVEQLLGALVQAFAAAGGDPTFESDLLMTRLLTLVLSQGSAHKHRTLLQPALQYMAGVYARASSPQAAAAAVDADLAHVRAASLAGLLSALRFKWQALAGSSVKPAMAADAAAAAGAAGGAAHPLAASLQQHAAAGGASGQQQAAAGEGPGAAAITQVLQLLVQFFTSAAAMQPLLAAADVRLVLEELYELQVATKLYSLPLFRPAWAPLTEALLAMLLSRLYTAAQDDLSDSLFALAAANWTEFLLGLLPRFVDGWLPGLGGSERAVLLSTLGQSDLDAHAFETKLRLLVNDAVFFEAANS</sequence>
<evidence type="ECO:0000256" key="7">
    <source>
        <dbReference type="ARBA" id="ARBA00023242"/>
    </source>
</evidence>
<keyword evidence="11" id="KW-1185">Reference proteome</keyword>
<dbReference type="EMBL" id="LHPG02000001">
    <property type="protein sequence ID" value="PRW61041.1"/>
    <property type="molecule type" value="Genomic_DNA"/>
</dbReference>
<evidence type="ECO:0000256" key="3">
    <source>
        <dbReference type="ARBA" id="ARBA00009466"/>
    </source>
</evidence>
<dbReference type="Gene3D" id="1.25.10.10">
    <property type="entry name" value="Leucine-rich Repeat Variant"/>
    <property type="match status" value="1"/>
</dbReference>
<dbReference type="PANTHER" id="PTHR21452">
    <property type="entry name" value="EXPORTIN-6"/>
    <property type="match status" value="1"/>
</dbReference>
<feature type="domain" description="Importin N-terminal" evidence="9">
    <location>
        <begin position="22"/>
        <end position="92"/>
    </location>
</feature>
<dbReference type="SUPFAM" id="SSF48371">
    <property type="entry name" value="ARM repeat"/>
    <property type="match status" value="1"/>
</dbReference>
<feature type="compositionally biased region" description="Acidic residues" evidence="8">
    <location>
        <begin position="492"/>
        <end position="502"/>
    </location>
</feature>
<reference evidence="10 11" key="1">
    <citation type="journal article" date="2018" name="Plant J.">
        <title>Genome sequences of Chlorella sorokiniana UTEX 1602 and Micractinium conductrix SAG 241.80: implications to maltose excretion by a green alga.</title>
        <authorList>
            <person name="Arriola M.B."/>
            <person name="Velmurugan N."/>
            <person name="Zhang Y."/>
            <person name="Plunkett M.H."/>
            <person name="Hondzo H."/>
            <person name="Barney B.M."/>
        </authorList>
    </citation>
    <scope>NUCLEOTIDE SEQUENCE [LARGE SCALE GENOMIC DNA]</scope>
    <source>
        <strain evidence="11">UTEX 1602</strain>
    </source>
</reference>
<keyword evidence="7" id="KW-0539">Nucleus</keyword>
<evidence type="ECO:0000256" key="2">
    <source>
        <dbReference type="ARBA" id="ARBA00004496"/>
    </source>
</evidence>
<comment type="caution">
    <text evidence="10">The sequence shown here is derived from an EMBL/GenBank/DDBJ whole genome shotgun (WGS) entry which is preliminary data.</text>
</comment>
<dbReference type="AlphaFoldDB" id="A0A2P6U400"/>
<keyword evidence="4" id="KW-0813">Transport</keyword>
<evidence type="ECO:0000256" key="6">
    <source>
        <dbReference type="ARBA" id="ARBA00022927"/>
    </source>
</evidence>
<dbReference type="InterPro" id="IPR011989">
    <property type="entry name" value="ARM-like"/>
</dbReference>
<dbReference type="InterPro" id="IPR001494">
    <property type="entry name" value="Importin-beta_N"/>
</dbReference>
<proteinExistence type="inferred from homology"/>
<dbReference type="GO" id="GO:0031267">
    <property type="term" value="F:small GTPase binding"/>
    <property type="evidence" value="ECO:0007669"/>
    <property type="project" value="InterPro"/>
</dbReference>
<dbReference type="GO" id="GO:0005049">
    <property type="term" value="F:nuclear export signal receptor activity"/>
    <property type="evidence" value="ECO:0007669"/>
    <property type="project" value="InterPro"/>
</dbReference>
<evidence type="ECO:0000313" key="10">
    <source>
        <dbReference type="EMBL" id="PRW61041.1"/>
    </source>
</evidence>
<comment type="subcellular location">
    <subcellularLocation>
        <location evidence="2">Cytoplasm</location>
    </subcellularLocation>
    <subcellularLocation>
        <location evidence="1">Nucleus</location>
    </subcellularLocation>
</comment>
<dbReference type="OrthoDB" id="514650at2759"/>
<evidence type="ECO:0000256" key="1">
    <source>
        <dbReference type="ARBA" id="ARBA00004123"/>
    </source>
</evidence>
<dbReference type="InterPro" id="IPR040016">
    <property type="entry name" value="XPO6"/>
</dbReference>